<dbReference type="InterPro" id="IPR009875">
    <property type="entry name" value="PilZ_domain"/>
</dbReference>
<accession>A0A0S4KPS2</accession>
<reference evidence="3" key="1">
    <citation type="submission" date="2015-09" db="EMBL/GenBank/DDBJ databases">
        <authorList>
            <person name="Daims H."/>
        </authorList>
    </citation>
    <scope>NUCLEOTIDE SEQUENCE [LARGE SCALE GENOMIC DNA]</scope>
</reference>
<dbReference type="Pfam" id="PF07238">
    <property type="entry name" value="PilZ"/>
    <property type="match status" value="1"/>
</dbReference>
<keyword evidence="3" id="KW-1185">Reference proteome</keyword>
<protein>
    <recommendedName>
        <fullName evidence="1">PilZ domain-containing protein</fullName>
    </recommendedName>
</protein>
<dbReference type="OrthoDB" id="9797596at2"/>
<dbReference type="KEGG" id="nio:NITINOP_0320"/>
<evidence type="ECO:0000313" key="3">
    <source>
        <dbReference type="Proteomes" id="UP000066284"/>
    </source>
</evidence>
<dbReference type="GO" id="GO:0035438">
    <property type="term" value="F:cyclic-di-GMP binding"/>
    <property type="evidence" value="ECO:0007669"/>
    <property type="project" value="InterPro"/>
</dbReference>
<dbReference type="Gene3D" id="2.40.10.220">
    <property type="entry name" value="predicted glycosyltransferase like domains"/>
    <property type="match status" value="1"/>
</dbReference>
<dbReference type="EMBL" id="LN885086">
    <property type="protein sequence ID" value="CUQ65296.1"/>
    <property type="molecule type" value="Genomic_DNA"/>
</dbReference>
<dbReference type="AlphaFoldDB" id="A0A0S4KPS2"/>
<dbReference type="STRING" id="1715989.NITINOP_0320"/>
<evidence type="ECO:0000313" key="2">
    <source>
        <dbReference type="EMBL" id="CUQ65296.1"/>
    </source>
</evidence>
<sequence>MERARNGQTFRTRAREDSRHAERIAYTCPVSFTGEIPSQPHQGEGLTKDISVTGLKIVSTQPVTRGTLLTLSLALPDGHPPLRIYSAHVVWVSGVHFSVRFMHLSREHRKRILSFVLRNIGKEAMNDHWSRFKIA</sequence>
<proteinExistence type="predicted"/>
<dbReference type="Proteomes" id="UP000066284">
    <property type="component" value="Chromosome 1"/>
</dbReference>
<gene>
    <name evidence="2" type="ORF">NITINOP_0320</name>
</gene>
<dbReference type="RefSeq" id="WP_062482338.1">
    <property type="nucleotide sequence ID" value="NZ_LN885086.1"/>
</dbReference>
<feature type="domain" description="PilZ" evidence="1">
    <location>
        <begin position="19"/>
        <end position="117"/>
    </location>
</feature>
<evidence type="ECO:0000259" key="1">
    <source>
        <dbReference type="Pfam" id="PF07238"/>
    </source>
</evidence>
<organism evidence="2 3">
    <name type="scientific">Candidatus Nitrospira inopinata</name>
    <dbReference type="NCBI Taxonomy" id="1715989"/>
    <lineage>
        <taxon>Bacteria</taxon>
        <taxon>Pseudomonadati</taxon>
        <taxon>Nitrospirota</taxon>
        <taxon>Nitrospiria</taxon>
        <taxon>Nitrospirales</taxon>
        <taxon>Nitrospiraceae</taxon>
        <taxon>Nitrospira</taxon>
    </lineage>
</organism>
<name>A0A0S4KPS2_9BACT</name>
<dbReference type="SUPFAM" id="SSF141371">
    <property type="entry name" value="PilZ domain-like"/>
    <property type="match status" value="1"/>
</dbReference>